<evidence type="ECO:0000256" key="2">
    <source>
        <dbReference type="SAM" id="Phobius"/>
    </source>
</evidence>
<reference evidence="4 5" key="1">
    <citation type="submission" date="2018-11" db="EMBL/GenBank/DDBJ databases">
        <title>Draft genome sequence of Cellulomonas takizawaensis strain TKZ-21.</title>
        <authorList>
            <person name="Yamamura H."/>
            <person name="Hayashi T."/>
            <person name="Hamada M."/>
            <person name="Serisawa Y."/>
            <person name="Matsuyama K."/>
            <person name="Nakagawa Y."/>
            <person name="Otoguro M."/>
            <person name="Yanagida F."/>
            <person name="Hayakawa M."/>
        </authorList>
    </citation>
    <scope>NUCLEOTIDE SEQUENCE [LARGE SCALE GENOMIC DNA]</scope>
    <source>
        <strain evidence="4 5">TKZ-21</strain>
    </source>
</reference>
<keyword evidence="2" id="KW-0472">Membrane</keyword>
<comment type="caution">
    <text evidence="4">The sequence shown here is derived from an EMBL/GenBank/DDBJ whole genome shotgun (WGS) entry which is preliminary data.</text>
</comment>
<dbReference type="EMBL" id="BHYL01000163">
    <property type="protein sequence ID" value="GCD20517.1"/>
    <property type="molecule type" value="Genomic_DNA"/>
</dbReference>
<evidence type="ECO:0000256" key="3">
    <source>
        <dbReference type="SAM" id="SignalP"/>
    </source>
</evidence>
<keyword evidence="3" id="KW-0732">Signal</keyword>
<keyword evidence="2" id="KW-1133">Transmembrane helix</keyword>
<gene>
    <name evidence="4" type="ORF">CTKZ_20790</name>
</gene>
<keyword evidence="5" id="KW-1185">Reference proteome</keyword>
<dbReference type="OrthoDB" id="4823354at2"/>
<feature type="transmembrane region" description="Helical" evidence="2">
    <location>
        <begin position="166"/>
        <end position="191"/>
    </location>
</feature>
<feature type="chain" id="PRO_5019465703" evidence="3">
    <location>
        <begin position="25"/>
        <end position="556"/>
    </location>
</feature>
<dbReference type="Proteomes" id="UP000288246">
    <property type="component" value="Unassembled WGS sequence"/>
</dbReference>
<evidence type="ECO:0000313" key="4">
    <source>
        <dbReference type="EMBL" id="GCD20517.1"/>
    </source>
</evidence>
<keyword evidence="2" id="KW-0812">Transmembrane</keyword>
<dbReference type="AlphaFoldDB" id="A0A401V0T9"/>
<sequence>MRRVIALLCLVLGTVPLLLGTAAAAVVGPDDRADLRPLAAPAGVRAVVVPHDLVPLSGVTLHVEAHADRGDVLVGAAHPVDVASYVSTTRRFVVLRAGTDGRPAGEVRGRMDDAPGDLASATFWAADDRGAGTRELDVVLTDDPVAVTAVAAEPGARLDVVVGVEVASAFLVATATAVTGGALVAVGIFLLRRRGPQGSPGGVGSDEVSASGRGVVGRSRIAAAHVARRSRVTGLASVVAVATAMSVTGCVTRPGVAIRPSEPERLAVTDTERDAPDPSPHPYSVAAAAAAAGDPAAWAAVLSGPELEAQQFETRVELARAAQDGTPVDGSTYGLTTLEELNPSFARYPLFHVEVTRKEGDATAPPLLRLSERRDVLDGWHVLAETTVTEGTVLHRGDQDAPHAPQEADLARAQDGLAAVQHYVRTGETGPIAELGALDDVRSDLLLGDLGAVVQSVTVDPWGDRADPFGPGGASRTFAVEGGSVAVLSLDADVTISSMSADDPLRFVDPVVADLVGQPGWRTALRVRAVVIVAVAVSSSGSVTVLGASAKPVDGA</sequence>
<organism evidence="4 5">
    <name type="scientific">Cellulomonas algicola</name>
    <dbReference type="NCBI Taxonomy" id="2071633"/>
    <lineage>
        <taxon>Bacteria</taxon>
        <taxon>Bacillati</taxon>
        <taxon>Actinomycetota</taxon>
        <taxon>Actinomycetes</taxon>
        <taxon>Micrococcales</taxon>
        <taxon>Cellulomonadaceae</taxon>
        <taxon>Cellulomonas</taxon>
    </lineage>
</organism>
<name>A0A401V0T9_9CELL</name>
<dbReference type="RefSeq" id="WP_124343026.1">
    <property type="nucleotide sequence ID" value="NZ_BHYL01000163.1"/>
</dbReference>
<feature type="region of interest" description="Disordered" evidence="1">
    <location>
        <begin position="262"/>
        <end position="283"/>
    </location>
</feature>
<feature type="compositionally biased region" description="Basic and acidic residues" evidence="1">
    <location>
        <begin position="262"/>
        <end position="276"/>
    </location>
</feature>
<accession>A0A401V0T9</accession>
<proteinExistence type="predicted"/>
<protein>
    <submittedName>
        <fullName evidence="4">Uncharacterized protein</fullName>
    </submittedName>
</protein>
<evidence type="ECO:0000256" key="1">
    <source>
        <dbReference type="SAM" id="MobiDB-lite"/>
    </source>
</evidence>
<feature type="signal peptide" evidence="3">
    <location>
        <begin position="1"/>
        <end position="24"/>
    </location>
</feature>
<evidence type="ECO:0000313" key="5">
    <source>
        <dbReference type="Proteomes" id="UP000288246"/>
    </source>
</evidence>